<reference evidence="2" key="1">
    <citation type="journal article" date="2019" name="Int. J. Syst. Evol. Microbiol.">
        <title>The Global Catalogue of Microorganisms (GCM) 10K type strain sequencing project: providing services to taxonomists for standard genome sequencing and annotation.</title>
        <authorList>
            <consortium name="The Broad Institute Genomics Platform"/>
            <consortium name="The Broad Institute Genome Sequencing Center for Infectious Disease"/>
            <person name="Wu L."/>
            <person name="Ma J."/>
        </authorList>
    </citation>
    <scope>NUCLEOTIDE SEQUENCE [LARGE SCALE GENOMIC DNA]</scope>
    <source>
        <strain evidence="2">CCUG 56608</strain>
    </source>
</reference>
<proteinExistence type="predicted"/>
<keyword evidence="2" id="KW-1185">Reference proteome</keyword>
<organism evidence="1 2">
    <name type="scientific">Oceanobacillus locisalsi</name>
    <dbReference type="NCBI Taxonomy" id="546107"/>
    <lineage>
        <taxon>Bacteria</taxon>
        <taxon>Bacillati</taxon>
        <taxon>Bacillota</taxon>
        <taxon>Bacilli</taxon>
        <taxon>Bacillales</taxon>
        <taxon>Bacillaceae</taxon>
        <taxon>Oceanobacillus</taxon>
    </lineage>
</organism>
<dbReference type="RefSeq" id="WP_379592225.1">
    <property type="nucleotide sequence ID" value="NZ_JBHTKK010000013.1"/>
</dbReference>
<dbReference type="EMBL" id="JBHTKK010000013">
    <property type="protein sequence ID" value="MFD1066646.1"/>
    <property type="molecule type" value="Genomic_DNA"/>
</dbReference>
<protein>
    <submittedName>
        <fullName evidence="1">Uncharacterized protein</fullName>
    </submittedName>
</protein>
<gene>
    <name evidence="1" type="ORF">ACFQ19_11480</name>
</gene>
<accession>A0ABW3NG75</accession>
<name>A0ABW3NG75_9BACI</name>
<evidence type="ECO:0000313" key="1">
    <source>
        <dbReference type="EMBL" id="MFD1066646.1"/>
    </source>
</evidence>
<evidence type="ECO:0000313" key="2">
    <source>
        <dbReference type="Proteomes" id="UP001597041"/>
    </source>
</evidence>
<sequence length="102" mass="11760">MAEIKQFNSFPVSYNKLTDFTNKRVLAEYYHHDTPSEPSVSVLGTLTDVFISTDNDGYISLRFKYGTDVSFHEENYFTNLSYDSVVFASKNDEETYCIITLI</sequence>
<comment type="caution">
    <text evidence="1">The sequence shown here is derived from an EMBL/GenBank/DDBJ whole genome shotgun (WGS) entry which is preliminary data.</text>
</comment>
<dbReference type="Proteomes" id="UP001597041">
    <property type="component" value="Unassembled WGS sequence"/>
</dbReference>